<feature type="region of interest" description="Disordered" evidence="1">
    <location>
        <begin position="227"/>
        <end position="364"/>
    </location>
</feature>
<evidence type="ECO:0000313" key="3">
    <source>
        <dbReference type="Proteomes" id="UP000184267"/>
    </source>
</evidence>
<name>A0A1M2VFI7_TRAPU</name>
<feature type="compositionally biased region" description="Acidic residues" evidence="1">
    <location>
        <begin position="334"/>
        <end position="348"/>
    </location>
</feature>
<sequence>MGTTNVAGVSSLRVPRSSQDMYVLHQQNSIAGELSTSVDIDSLPRTSTASRGGYQGGYVSTSLSLVPDGSGTQRGEGESQMSESFQSTAYNLGDWASHDSHTTATLSLLNEPGRSGVDMRNLEADTFDFQRRDHGNRFELGMGDFDRGPSREPVCDDYEQECAELINLTYTFDYFFLPAEVLARATDQALPPSHLQTPTTGSRAAPFPSAYPFNMPRPTDMSYPFQEVGSSGLPEGMPAPATSLPSTIDPAQLSGPMSSFKHPRAEEEDSPDAPRLAKKRKVVIRESRATLPRQAAARRNRAPKPVAAARAQATPPAAGLSNLSRAAENLEAVSVDESDSNEDTDTDDNDHAHDGTGARRCSTL</sequence>
<accession>A0A1M2VFI7</accession>
<dbReference type="Proteomes" id="UP000184267">
    <property type="component" value="Unassembled WGS sequence"/>
</dbReference>
<feature type="region of interest" description="Disordered" evidence="1">
    <location>
        <begin position="60"/>
        <end position="84"/>
    </location>
</feature>
<dbReference type="EMBL" id="MNAD01001310">
    <property type="protein sequence ID" value="OJT06401.1"/>
    <property type="molecule type" value="Genomic_DNA"/>
</dbReference>
<evidence type="ECO:0000256" key="1">
    <source>
        <dbReference type="SAM" id="MobiDB-lite"/>
    </source>
</evidence>
<protein>
    <submittedName>
        <fullName evidence="2">Uncharacterized protein</fullName>
    </submittedName>
</protein>
<proteinExistence type="predicted"/>
<organism evidence="2 3">
    <name type="scientific">Trametes pubescens</name>
    <name type="common">White-rot fungus</name>
    <dbReference type="NCBI Taxonomy" id="154538"/>
    <lineage>
        <taxon>Eukaryota</taxon>
        <taxon>Fungi</taxon>
        <taxon>Dikarya</taxon>
        <taxon>Basidiomycota</taxon>
        <taxon>Agaricomycotina</taxon>
        <taxon>Agaricomycetes</taxon>
        <taxon>Polyporales</taxon>
        <taxon>Polyporaceae</taxon>
        <taxon>Trametes</taxon>
    </lineage>
</organism>
<gene>
    <name evidence="2" type="ORF">TRAPUB_2747</name>
</gene>
<dbReference type="OMA" id="ERHYETE"/>
<feature type="compositionally biased region" description="Low complexity" evidence="1">
    <location>
        <begin position="303"/>
        <end position="318"/>
    </location>
</feature>
<dbReference type="OrthoDB" id="10611064at2759"/>
<dbReference type="AlphaFoldDB" id="A0A1M2VFI7"/>
<keyword evidence="3" id="KW-1185">Reference proteome</keyword>
<reference evidence="2 3" key="1">
    <citation type="submission" date="2016-10" db="EMBL/GenBank/DDBJ databases">
        <title>Genome sequence of the basidiomycete white-rot fungus Trametes pubescens.</title>
        <authorList>
            <person name="Makela M.R."/>
            <person name="Granchi Z."/>
            <person name="Peng M."/>
            <person name="De Vries R.P."/>
            <person name="Grigoriev I."/>
            <person name="Riley R."/>
            <person name="Hilden K."/>
        </authorList>
    </citation>
    <scope>NUCLEOTIDE SEQUENCE [LARGE SCALE GENOMIC DNA]</scope>
    <source>
        <strain evidence="2 3">FBCC735</strain>
    </source>
</reference>
<evidence type="ECO:0000313" key="2">
    <source>
        <dbReference type="EMBL" id="OJT06401.1"/>
    </source>
</evidence>
<comment type="caution">
    <text evidence="2">The sequence shown here is derived from an EMBL/GenBank/DDBJ whole genome shotgun (WGS) entry which is preliminary data.</text>
</comment>